<dbReference type="Proteomes" id="UP000824540">
    <property type="component" value="Unassembled WGS sequence"/>
</dbReference>
<proteinExistence type="predicted"/>
<keyword evidence="2" id="KW-1185">Reference proteome</keyword>
<dbReference type="EMBL" id="JAFBMS010000905">
    <property type="protein sequence ID" value="KAG9329795.1"/>
    <property type="molecule type" value="Genomic_DNA"/>
</dbReference>
<sequence>MGEVWISPPSAGEINTLTYRPLHRPECTSVQVKTLTYRPLHRPECTSVQVNTLTYRPLHSPECTSVQVNTLTYRPLHRPECTSVQAYTVDSVSVSFHTIIQQNVPTTVSVLNTKVTRIMPSTSGNTRKD</sequence>
<evidence type="ECO:0000313" key="2">
    <source>
        <dbReference type="Proteomes" id="UP000824540"/>
    </source>
</evidence>
<dbReference type="AlphaFoldDB" id="A0A8T2MP28"/>
<gene>
    <name evidence="1" type="ORF">JZ751_029582</name>
</gene>
<comment type="caution">
    <text evidence="1">The sequence shown here is derived from an EMBL/GenBank/DDBJ whole genome shotgun (WGS) entry which is preliminary data.</text>
</comment>
<accession>A0A8T2MP28</accession>
<organism evidence="1 2">
    <name type="scientific">Albula glossodonta</name>
    <name type="common">roundjaw bonefish</name>
    <dbReference type="NCBI Taxonomy" id="121402"/>
    <lineage>
        <taxon>Eukaryota</taxon>
        <taxon>Metazoa</taxon>
        <taxon>Chordata</taxon>
        <taxon>Craniata</taxon>
        <taxon>Vertebrata</taxon>
        <taxon>Euteleostomi</taxon>
        <taxon>Actinopterygii</taxon>
        <taxon>Neopterygii</taxon>
        <taxon>Teleostei</taxon>
        <taxon>Albuliformes</taxon>
        <taxon>Albulidae</taxon>
        <taxon>Albula</taxon>
    </lineage>
</organism>
<evidence type="ECO:0000313" key="1">
    <source>
        <dbReference type="EMBL" id="KAG9329795.1"/>
    </source>
</evidence>
<protein>
    <submittedName>
        <fullName evidence="1">Uncharacterized protein</fullName>
    </submittedName>
</protein>
<reference evidence="1" key="1">
    <citation type="thesis" date="2021" institute="BYU ScholarsArchive" country="Provo, UT, USA">
        <title>Applications of and Algorithms for Genome Assembly and Genomic Analyses with an Emphasis on Marine Teleosts.</title>
        <authorList>
            <person name="Pickett B.D."/>
        </authorList>
    </citation>
    <scope>NUCLEOTIDE SEQUENCE</scope>
    <source>
        <strain evidence="1">HI-2016</strain>
    </source>
</reference>
<name>A0A8T2MP28_9TELE</name>